<evidence type="ECO:0000313" key="3">
    <source>
        <dbReference type="Proteomes" id="UP000051757"/>
    </source>
</evidence>
<dbReference type="AlphaFoldDB" id="A0A0R0B3A9"/>
<dbReference type="OrthoDB" id="7029291at2"/>
<comment type="caution">
    <text evidence="2">The sequence shown here is derived from an EMBL/GenBank/DDBJ whole genome shotgun (WGS) entry which is preliminary data.</text>
</comment>
<keyword evidence="1" id="KW-0812">Transmembrane</keyword>
<name>A0A0R0B3A9_9GAMM</name>
<keyword evidence="1" id="KW-1133">Transmembrane helix</keyword>
<reference evidence="2 3" key="1">
    <citation type="journal article" date="2016" name="Front. Microbiol.">
        <title>Genome Sequence of Type Strains of Genus Stenotrophomonas.</title>
        <authorList>
            <person name="Patil P.P."/>
            <person name="Midha S."/>
            <person name="Kumar S."/>
            <person name="Patil P.B."/>
        </authorList>
    </citation>
    <scope>NUCLEOTIDE SEQUENCE [LARGE SCALE GENOMIC DNA]</scope>
    <source>
        <strain evidence="2 3">LMG 978</strain>
    </source>
</reference>
<feature type="transmembrane region" description="Helical" evidence="1">
    <location>
        <begin position="54"/>
        <end position="75"/>
    </location>
</feature>
<feature type="transmembrane region" description="Helical" evidence="1">
    <location>
        <begin position="226"/>
        <end position="246"/>
    </location>
</feature>
<evidence type="ECO:0000313" key="2">
    <source>
        <dbReference type="EMBL" id="KRG51241.1"/>
    </source>
</evidence>
<sequence length="277" mass="30503">MQEAQYWLNEFWAGLSVLDLALGSVLGTLLGLIAGLAVWYGLHRRGWLQRRKRWHHWLLASYMVLLPLATAFFGLQLGFTAGAHRALFKQLDHFQPHLQTLVAEWSHGFTDSLDDPRMREALRSQGTVGDVADAVASAYLSEHPLPALDRLGDGALARATGWVIGKVREGVLRGLVEDTPVDKAGALGVEPKVVREALTMHVDELLHTRGVLRLVKAQINGMMPGVYFGLLLPWLLILLLVALEIWAAHRFGWTRQVAPSAVVPAAGRQLQVPAEGS</sequence>
<accession>A0A0R0B3A9</accession>
<evidence type="ECO:0000256" key="1">
    <source>
        <dbReference type="SAM" id="Phobius"/>
    </source>
</evidence>
<proteinExistence type="predicted"/>
<evidence type="ECO:0008006" key="4">
    <source>
        <dbReference type="Google" id="ProtNLM"/>
    </source>
</evidence>
<keyword evidence="3" id="KW-1185">Reference proteome</keyword>
<organism evidence="2 3">
    <name type="scientific">Stenotrophomonas beteli</name>
    <dbReference type="NCBI Taxonomy" id="3384461"/>
    <lineage>
        <taxon>Bacteria</taxon>
        <taxon>Pseudomonadati</taxon>
        <taxon>Pseudomonadota</taxon>
        <taxon>Gammaproteobacteria</taxon>
        <taxon>Lysobacterales</taxon>
        <taxon>Lysobacteraceae</taxon>
        <taxon>Stenotrophomonas</taxon>
        <taxon>Stenotrophomonas maltophilia group</taxon>
    </lineage>
</organism>
<dbReference type="EMBL" id="LLXV01000026">
    <property type="protein sequence ID" value="KRG51241.1"/>
    <property type="molecule type" value="Genomic_DNA"/>
</dbReference>
<gene>
    <name evidence="2" type="ORF">ARC23_09625</name>
</gene>
<keyword evidence="1" id="KW-0472">Membrane</keyword>
<feature type="transmembrane region" description="Helical" evidence="1">
    <location>
        <begin position="20"/>
        <end position="42"/>
    </location>
</feature>
<dbReference type="Proteomes" id="UP000051757">
    <property type="component" value="Unassembled WGS sequence"/>
</dbReference>
<protein>
    <recommendedName>
        <fullName evidence="4">Transmembrane protein</fullName>
    </recommendedName>
</protein>